<comment type="caution">
    <text evidence="4">The sequence shown here is derived from an EMBL/GenBank/DDBJ whole genome shotgun (WGS) entry which is preliminary data.</text>
</comment>
<accession>A0ABW4Y9E7</accession>
<keyword evidence="1 3" id="KW-0145">Chemotaxis</keyword>
<evidence type="ECO:0000256" key="1">
    <source>
        <dbReference type="ARBA" id="ARBA00022500"/>
    </source>
</evidence>
<dbReference type="EC" id="3.5.1.44" evidence="3"/>
<dbReference type="Proteomes" id="UP001597337">
    <property type="component" value="Unassembled WGS sequence"/>
</dbReference>
<dbReference type="RefSeq" id="WP_386026988.1">
    <property type="nucleotide sequence ID" value="NZ_JBHUHX010000032.1"/>
</dbReference>
<dbReference type="Pfam" id="PF03975">
    <property type="entry name" value="CheD"/>
    <property type="match status" value="1"/>
</dbReference>
<comment type="catalytic activity">
    <reaction evidence="3">
        <text>L-glutaminyl-[protein] + H2O = L-glutamyl-[protein] + NH4(+)</text>
        <dbReference type="Rhea" id="RHEA:16441"/>
        <dbReference type="Rhea" id="RHEA-COMP:10207"/>
        <dbReference type="Rhea" id="RHEA-COMP:10208"/>
        <dbReference type="ChEBI" id="CHEBI:15377"/>
        <dbReference type="ChEBI" id="CHEBI:28938"/>
        <dbReference type="ChEBI" id="CHEBI:29973"/>
        <dbReference type="ChEBI" id="CHEBI:30011"/>
        <dbReference type="EC" id="3.5.1.44"/>
    </reaction>
</comment>
<evidence type="ECO:0000256" key="2">
    <source>
        <dbReference type="ARBA" id="ARBA00022801"/>
    </source>
</evidence>
<dbReference type="InterPro" id="IPR038592">
    <property type="entry name" value="CheD-like_sf"/>
</dbReference>
<dbReference type="HAMAP" id="MF_01440">
    <property type="entry name" value="CheD"/>
    <property type="match status" value="1"/>
</dbReference>
<comment type="similarity">
    <text evidence="3">Belongs to the CheD family.</text>
</comment>
<dbReference type="PANTHER" id="PTHR35147">
    <property type="entry name" value="CHEMORECEPTOR GLUTAMINE DEAMIDASE CHED-RELATED"/>
    <property type="match status" value="1"/>
</dbReference>
<name>A0ABW4Y9E7_9GAMM</name>
<proteinExistence type="inferred from homology"/>
<reference evidence="5" key="1">
    <citation type="journal article" date="2019" name="Int. J. Syst. Evol. Microbiol.">
        <title>The Global Catalogue of Microorganisms (GCM) 10K type strain sequencing project: providing services to taxonomists for standard genome sequencing and annotation.</title>
        <authorList>
            <consortium name="The Broad Institute Genomics Platform"/>
            <consortium name="The Broad Institute Genome Sequencing Center for Infectious Disease"/>
            <person name="Wu L."/>
            <person name="Ma J."/>
        </authorList>
    </citation>
    <scope>NUCLEOTIDE SEQUENCE [LARGE SCALE GENOMIC DNA]</scope>
    <source>
        <strain evidence="5">KACC 12597</strain>
    </source>
</reference>
<dbReference type="InterPro" id="IPR005659">
    <property type="entry name" value="Chemorcpt_Glu_NH3ase_CheD"/>
</dbReference>
<dbReference type="SUPFAM" id="SSF64438">
    <property type="entry name" value="CNF1/YfiH-like putative cysteine hydrolases"/>
    <property type="match status" value="1"/>
</dbReference>
<sequence length="172" mass="18889">MQDIYVYPCDIWFGGGETRLRTLLGSCVAVTLWHPRLRIGGLCHFMISRAPASMRPEREGCYADSAMAMLQSRIAATGCAPSEFEAKLFGGGIMSTCPDAVLELQPYQVQERNIAAGRELAKLFGHPVVAEHLGGHGHRQLVFDVATGLAWLKHSPVVCDEGCRRCKKEQMA</sequence>
<evidence type="ECO:0000313" key="5">
    <source>
        <dbReference type="Proteomes" id="UP001597337"/>
    </source>
</evidence>
<dbReference type="Gene3D" id="3.30.1330.200">
    <property type="match status" value="1"/>
</dbReference>
<dbReference type="CDD" id="cd16352">
    <property type="entry name" value="CheD"/>
    <property type="match status" value="1"/>
</dbReference>
<evidence type="ECO:0000313" key="4">
    <source>
        <dbReference type="EMBL" id="MFD2112582.1"/>
    </source>
</evidence>
<keyword evidence="5" id="KW-1185">Reference proteome</keyword>
<dbReference type="EMBL" id="JBHUHX010000032">
    <property type="protein sequence ID" value="MFD2112582.1"/>
    <property type="molecule type" value="Genomic_DNA"/>
</dbReference>
<evidence type="ECO:0000256" key="3">
    <source>
        <dbReference type="HAMAP-Rule" id="MF_01440"/>
    </source>
</evidence>
<keyword evidence="2 3" id="KW-0378">Hydrolase</keyword>
<protein>
    <recommendedName>
        <fullName evidence="3">Probable chemoreceptor glutamine deamidase CheD</fullName>
        <ecNumber evidence="3">3.5.1.44</ecNumber>
    </recommendedName>
</protein>
<dbReference type="InterPro" id="IPR011324">
    <property type="entry name" value="Cytotoxic_necrot_fac-like_cat"/>
</dbReference>
<dbReference type="PANTHER" id="PTHR35147:SF3">
    <property type="entry name" value="CHEMORECEPTOR GLUTAMINE DEAMIDASE CHED 1-RELATED"/>
    <property type="match status" value="1"/>
</dbReference>
<organism evidence="4 5">
    <name type="scientific">Thiorhodococcus fuscus</name>
    <dbReference type="NCBI Taxonomy" id="527200"/>
    <lineage>
        <taxon>Bacteria</taxon>
        <taxon>Pseudomonadati</taxon>
        <taxon>Pseudomonadota</taxon>
        <taxon>Gammaproteobacteria</taxon>
        <taxon>Chromatiales</taxon>
        <taxon>Chromatiaceae</taxon>
        <taxon>Thiorhodococcus</taxon>
    </lineage>
</organism>
<gene>
    <name evidence="3" type="primary">cheD</name>
    <name evidence="4" type="ORF">ACFSJC_12095</name>
</gene>
<comment type="function">
    <text evidence="3">Probably deamidates glutamine residues to glutamate on methyl-accepting chemotaxis receptors (MCPs), playing an important role in chemotaxis.</text>
</comment>